<accession>A0ABR3WBX5</accession>
<dbReference type="EMBL" id="JAWRVE010000106">
    <property type="protein sequence ID" value="KAL1858251.1"/>
    <property type="molecule type" value="Genomic_DNA"/>
</dbReference>
<gene>
    <name evidence="3" type="ORF">Daus18300_009997</name>
</gene>
<proteinExistence type="predicted"/>
<keyword evidence="1" id="KW-0472">Membrane</keyword>
<organism evidence="3 4">
    <name type="scientific">Diaporthe australafricana</name>
    <dbReference type="NCBI Taxonomy" id="127596"/>
    <lineage>
        <taxon>Eukaryota</taxon>
        <taxon>Fungi</taxon>
        <taxon>Dikarya</taxon>
        <taxon>Ascomycota</taxon>
        <taxon>Pezizomycotina</taxon>
        <taxon>Sordariomycetes</taxon>
        <taxon>Sordariomycetidae</taxon>
        <taxon>Diaporthales</taxon>
        <taxon>Diaporthaceae</taxon>
        <taxon>Diaporthe</taxon>
    </lineage>
</organism>
<feature type="transmembrane region" description="Helical" evidence="1">
    <location>
        <begin position="143"/>
        <end position="166"/>
    </location>
</feature>
<keyword evidence="1" id="KW-1133">Transmembrane helix</keyword>
<feature type="transmembrane region" description="Helical" evidence="1">
    <location>
        <begin position="103"/>
        <end position="123"/>
    </location>
</feature>
<protein>
    <recommendedName>
        <fullName evidence="2">DUF7704 domain-containing protein</fullName>
    </recommendedName>
</protein>
<evidence type="ECO:0000313" key="3">
    <source>
        <dbReference type="EMBL" id="KAL1858251.1"/>
    </source>
</evidence>
<evidence type="ECO:0000313" key="4">
    <source>
        <dbReference type="Proteomes" id="UP001583177"/>
    </source>
</evidence>
<evidence type="ECO:0000256" key="1">
    <source>
        <dbReference type="SAM" id="Phobius"/>
    </source>
</evidence>
<comment type="caution">
    <text evidence="3">The sequence shown here is derived from an EMBL/GenBank/DDBJ whole genome shotgun (WGS) entry which is preliminary data.</text>
</comment>
<name>A0ABR3WBX5_9PEZI</name>
<dbReference type="Proteomes" id="UP001583177">
    <property type="component" value="Unassembled WGS sequence"/>
</dbReference>
<dbReference type="Pfam" id="PF24803">
    <property type="entry name" value="DUF7704"/>
    <property type="match status" value="1"/>
</dbReference>
<feature type="transmembrane region" description="Helical" evidence="1">
    <location>
        <begin position="20"/>
        <end position="37"/>
    </location>
</feature>
<reference evidence="3 4" key="1">
    <citation type="journal article" date="2024" name="IMA Fungus">
        <title>IMA Genome - F19 : A genome assembly and annotation guide to empower mycologists, including annotated draft genome sequences of Ceratocystis pirilliformis, Diaporthe australafricana, Fusarium ophioides, Paecilomyces lecythidis, and Sporothrix stenoceras.</title>
        <authorList>
            <person name="Aylward J."/>
            <person name="Wilson A.M."/>
            <person name="Visagie C.M."/>
            <person name="Spraker J."/>
            <person name="Barnes I."/>
            <person name="Buitendag C."/>
            <person name="Ceriani C."/>
            <person name="Del Mar Angel L."/>
            <person name="du Plessis D."/>
            <person name="Fuchs T."/>
            <person name="Gasser K."/>
            <person name="Kramer D."/>
            <person name="Li W."/>
            <person name="Munsamy K."/>
            <person name="Piso A."/>
            <person name="Price J.L."/>
            <person name="Sonnekus B."/>
            <person name="Thomas C."/>
            <person name="van der Nest A."/>
            <person name="van Dijk A."/>
            <person name="van Heerden A."/>
            <person name="van Vuuren N."/>
            <person name="Yilmaz N."/>
            <person name="Duong T.A."/>
            <person name="van der Merwe N.A."/>
            <person name="Wingfield M.J."/>
            <person name="Wingfield B.D."/>
        </authorList>
    </citation>
    <scope>NUCLEOTIDE SEQUENCE [LARGE SCALE GENOMIC DNA]</scope>
    <source>
        <strain evidence="3 4">CMW 18300</strain>
    </source>
</reference>
<feature type="domain" description="DUF7704" evidence="2">
    <location>
        <begin position="11"/>
        <end position="163"/>
    </location>
</feature>
<dbReference type="PANTHER" id="PTHR37019">
    <property type="entry name" value="CHROMOSOME 1, WHOLE GENOME SHOTGUN SEQUENCE"/>
    <property type="match status" value="1"/>
</dbReference>
<evidence type="ECO:0000259" key="2">
    <source>
        <dbReference type="Pfam" id="PF24803"/>
    </source>
</evidence>
<keyword evidence="1" id="KW-0812">Transmembrane</keyword>
<dbReference type="InterPro" id="IPR056121">
    <property type="entry name" value="DUF7704"/>
</dbReference>
<dbReference type="PANTHER" id="PTHR37019:SF1">
    <property type="entry name" value="EXPERA DOMAIN-CONTAINING PROTEIN"/>
    <property type="match status" value="1"/>
</dbReference>
<sequence>MAQPSTSSSSSSIAPAYRVLFLYAEPFGALYGALLAGRTPLKYLYLVSPGGAPAHYHPSLQVVLDQLAATYFLFAFNEAVVLRIAGDGSGGSSGSSGTANVRVWSAMLCGMLLCDLLHINAARNALGGWAALLDPAGWRFEEWVVMVPTVLFAAARVAFLLGFGVAGEKVKPKTKTG</sequence>
<keyword evidence="4" id="KW-1185">Reference proteome</keyword>